<organism evidence="1 2">
    <name type="scientific">Ottowia pentelensis</name>
    <dbReference type="NCBI Taxonomy" id="511108"/>
    <lineage>
        <taxon>Bacteria</taxon>
        <taxon>Pseudomonadati</taxon>
        <taxon>Pseudomonadota</taxon>
        <taxon>Betaproteobacteria</taxon>
        <taxon>Burkholderiales</taxon>
        <taxon>Comamonadaceae</taxon>
        <taxon>Ottowia</taxon>
    </lineage>
</organism>
<proteinExistence type="predicted"/>
<dbReference type="RefSeq" id="WP_377483135.1">
    <property type="nucleotide sequence ID" value="NZ_JBHLTN010000021.1"/>
</dbReference>
<keyword evidence="2" id="KW-1185">Reference proteome</keyword>
<accession>A0ABV6PUU6</accession>
<name>A0ABV6PUU6_9BURK</name>
<comment type="caution">
    <text evidence="1">The sequence shown here is derived from an EMBL/GenBank/DDBJ whole genome shotgun (WGS) entry which is preliminary data.</text>
</comment>
<reference evidence="1 2" key="1">
    <citation type="submission" date="2024-09" db="EMBL/GenBank/DDBJ databases">
        <authorList>
            <person name="Sun Q."/>
            <person name="Mori K."/>
        </authorList>
    </citation>
    <scope>NUCLEOTIDE SEQUENCE [LARGE SCALE GENOMIC DNA]</scope>
    <source>
        <strain evidence="1 2">NCAIM B.02336</strain>
    </source>
</reference>
<gene>
    <name evidence="1" type="ORF">ACFFGG_11360</name>
</gene>
<dbReference type="EMBL" id="JBHLTN010000021">
    <property type="protein sequence ID" value="MFC0593157.1"/>
    <property type="molecule type" value="Genomic_DNA"/>
</dbReference>
<evidence type="ECO:0000313" key="1">
    <source>
        <dbReference type="EMBL" id="MFC0593157.1"/>
    </source>
</evidence>
<dbReference type="Proteomes" id="UP001589834">
    <property type="component" value="Unassembled WGS sequence"/>
</dbReference>
<protein>
    <submittedName>
        <fullName evidence="1">Uncharacterized protein</fullName>
    </submittedName>
</protein>
<evidence type="ECO:0000313" key="2">
    <source>
        <dbReference type="Proteomes" id="UP001589834"/>
    </source>
</evidence>
<sequence length="138" mass="15139">MSITLTHTPAVGAPTTLALSDRLVWTDEHAWQAPQMATDYGTQGDLMVHVRARNAGRPITLEGQESAAWMTLAQVQALQAWADMPGAQFTLHLRGLDRTVMFDATEGAAIDARPLWPLLDGEQTADMPMQPTLKFIEI</sequence>